<protein>
    <submittedName>
        <fullName evidence="1">Uncharacterized protein</fullName>
    </submittedName>
</protein>
<keyword evidence="2" id="KW-1185">Reference proteome</keyword>
<name>A0AAP0ESJ9_9MAGN</name>
<comment type="caution">
    <text evidence="1">The sequence shown here is derived from an EMBL/GenBank/DDBJ whole genome shotgun (WGS) entry which is preliminary data.</text>
</comment>
<evidence type="ECO:0000313" key="1">
    <source>
        <dbReference type="EMBL" id="KAK9098875.1"/>
    </source>
</evidence>
<gene>
    <name evidence="1" type="ORF">Syun_025920</name>
</gene>
<accession>A0AAP0ESJ9</accession>
<dbReference type="EMBL" id="JBBNAF010000011">
    <property type="protein sequence ID" value="KAK9098875.1"/>
    <property type="molecule type" value="Genomic_DNA"/>
</dbReference>
<evidence type="ECO:0000313" key="2">
    <source>
        <dbReference type="Proteomes" id="UP001420932"/>
    </source>
</evidence>
<dbReference type="AlphaFoldDB" id="A0AAP0ESJ9"/>
<dbReference type="Proteomes" id="UP001420932">
    <property type="component" value="Unassembled WGS sequence"/>
</dbReference>
<organism evidence="1 2">
    <name type="scientific">Stephania yunnanensis</name>
    <dbReference type="NCBI Taxonomy" id="152371"/>
    <lineage>
        <taxon>Eukaryota</taxon>
        <taxon>Viridiplantae</taxon>
        <taxon>Streptophyta</taxon>
        <taxon>Embryophyta</taxon>
        <taxon>Tracheophyta</taxon>
        <taxon>Spermatophyta</taxon>
        <taxon>Magnoliopsida</taxon>
        <taxon>Ranunculales</taxon>
        <taxon>Menispermaceae</taxon>
        <taxon>Menispermoideae</taxon>
        <taxon>Cissampelideae</taxon>
        <taxon>Stephania</taxon>
    </lineage>
</organism>
<proteinExistence type="predicted"/>
<sequence>MECGDVGVVWRWGAMCGAKCGAGGAKCSAMVPRSTSGLGGSWLLVLRCEFGDEARGSAPKDQNFTYLLLLRDSTPNFTPQSSLLGCHPILLLLELIICKNTPYKYQLII</sequence>
<reference evidence="1 2" key="1">
    <citation type="submission" date="2024-01" db="EMBL/GenBank/DDBJ databases">
        <title>Genome assemblies of Stephania.</title>
        <authorList>
            <person name="Yang L."/>
        </authorList>
    </citation>
    <scope>NUCLEOTIDE SEQUENCE [LARGE SCALE GENOMIC DNA]</scope>
    <source>
        <strain evidence="1">YNDBR</strain>
        <tissue evidence="1">Leaf</tissue>
    </source>
</reference>